<sequence length="106" mass="12148">MSRRSHCKLSCCQGRILLRFLRQVKGGPTNVHIKIAVADSEYSPFPPRIQSGPRGHLPIVGIRTPIARLGYSPPLSRHTPTRPRFFTLLYVSFLYVKFRYIVVRIS</sequence>
<proteinExistence type="predicted"/>
<reference evidence="2 3" key="1">
    <citation type="submission" date="2019-01" db="EMBL/GenBank/DDBJ databases">
        <authorList>
            <person name="Sayadi A."/>
        </authorList>
    </citation>
    <scope>NUCLEOTIDE SEQUENCE [LARGE SCALE GENOMIC DNA]</scope>
</reference>
<evidence type="ECO:0000313" key="2">
    <source>
        <dbReference type="EMBL" id="VEN48022.1"/>
    </source>
</evidence>
<gene>
    <name evidence="2" type="ORF">CALMAC_LOCUS9622</name>
</gene>
<evidence type="ECO:0000256" key="1">
    <source>
        <dbReference type="SAM" id="Phobius"/>
    </source>
</evidence>
<name>A0A653CJC3_CALMS</name>
<feature type="non-terminal residue" evidence="2">
    <location>
        <position position="106"/>
    </location>
</feature>
<organism evidence="2 3">
    <name type="scientific">Callosobruchus maculatus</name>
    <name type="common">Southern cowpea weevil</name>
    <name type="synonym">Pulse bruchid</name>
    <dbReference type="NCBI Taxonomy" id="64391"/>
    <lineage>
        <taxon>Eukaryota</taxon>
        <taxon>Metazoa</taxon>
        <taxon>Ecdysozoa</taxon>
        <taxon>Arthropoda</taxon>
        <taxon>Hexapoda</taxon>
        <taxon>Insecta</taxon>
        <taxon>Pterygota</taxon>
        <taxon>Neoptera</taxon>
        <taxon>Endopterygota</taxon>
        <taxon>Coleoptera</taxon>
        <taxon>Polyphaga</taxon>
        <taxon>Cucujiformia</taxon>
        <taxon>Chrysomeloidea</taxon>
        <taxon>Chrysomelidae</taxon>
        <taxon>Bruchinae</taxon>
        <taxon>Bruchini</taxon>
        <taxon>Callosobruchus</taxon>
    </lineage>
</organism>
<keyword evidence="3" id="KW-1185">Reference proteome</keyword>
<evidence type="ECO:0000313" key="3">
    <source>
        <dbReference type="Proteomes" id="UP000410492"/>
    </source>
</evidence>
<keyword evidence="1" id="KW-1133">Transmembrane helix</keyword>
<keyword evidence="1" id="KW-0812">Transmembrane</keyword>
<keyword evidence="1" id="KW-0472">Membrane</keyword>
<accession>A0A653CJC3</accession>
<protein>
    <submittedName>
        <fullName evidence="2">Uncharacterized protein</fullName>
    </submittedName>
</protein>
<dbReference type="Proteomes" id="UP000410492">
    <property type="component" value="Unassembled WGS sequence"/>
</dbReference>
<dbReference type="EMBL" id="CAACVG010008005">
    <property type="protein sequence ID" value="VEN48022.1"/>
    <property type="molecule type" value="Genomic_DNA"/>
</dbReference>
<dbReference type="OrthoDB" id="10497879at2759"/>
<dbReference type="AlphaFoldDB" id="A0A653CJC3"/>
<feature type="transmembrane region" description="Helical" evidence="1">
    <location>
        <begin position="85"/>
        <end position="102"/>
    </location>
</feature>